<keyword evidence="3" id="KW-1185">Reference proteome</keyword>
<gene>
    <name evidence="2" type="ORF">ACFO9E_01645</name>
</gene>
<organism evidence="2 3">
    <name type="scientific">Streptomyces maoxianensis</name>
    <dbReference type="NCBI Taxonomy" id="1459942"/>
    <lineage>
        <taxon>Bacteria</taxon>
        <taxon>Bacillati</taxon>
        <taxon>Actinomycetota</taxon>
        <taxon>Actinomycetes</taxon>
        <taxon>Kitasatosporales</taxon>
        <taxon>Streptomycetaceae</taxon>
        <taxon>Streptomyces</taxon>
    </lineage>
</organism>
<dbReference type="Pfam" id="PF00550">
    <property type="entry name" value="PP-binding"/>
    <property type="match status" value="1"/>
</dbReference>
<protein>
    <submittedName>
        <fullName evidence="2">Acyl carrier protein</fullName>
    </submittedName>
</protein>
<dbReference type="PROSITE" id="PS50075">
    <property type="entry name" value="CARRIER"/>
    <property type="match status" value="1"/>
</dbReference>
<dbReference type="InterPro" id="IPR036736">
    <property type="entry name" value="ACP-like_sf"/>
</dbReference>
<dbReference type="EMBL" id="JBHSFE010000003">
    <property type="protein sequence ID" value="MFC4606533.1"/>
    <property type="molecule type" value="Genomic_DNA"/>
</dbReference>
<dbReference type="Proteomes" id="UP001595993">
    <property type="component" value="Unassembled WGS sequence"/>
</dbReference>
<evidence type="ECO:0000259" key="1">
    <source>
        <dbReference type="PROSITE" id="PS50075"/>
    </source>
</evidence>
<evidence type="ECO:0000313" key="2">
    <source>
        <dbReference type="EMBL" id="MFC4606533.1"/>
    </source>
</evidence>
<comment type="caution">
    <text evidence="2">The sequence shown here is derived from an EMBL/GenBank/DDBJ whole genome shotgun (WGS) entry which is preliminary data.</text>
</comment>
<evidence type="ECO:0000313" key="3">
    <source>
        <dbReference type="Proteomes" id="UP001595993"/>
    </source>
</evidence>
<dbReference type="Gene3D" id="1.10.1200.10">
    <property type="entry name" value="ACP-like"/>
    <property type="match status" value="1"/>
</dbReference>
<dbReference type="SUPFAM" id="SSF47336">
    <property type="entry name" value="ACP-like"/>
    <property type="match status" value="1"/>
</dbReference>
<dbReference type="InterPro" id="IPR009081">
    <property type="entry name" value="PP-bd_ACP"/>
</dbReference>
<feature type="domain" description="Carrier" evidence="1">
    <location>
        <begin position="1"/>
        <end position="76"/>
    </location>
</feature>
<reference evidence="3" key="1">
    <citation type="journal article" date="2019" name="Int. J. Syst. Evol. Microbiol.">
        <title>The Global Catalogue of Microorganisms (GCM) 10K type strain sequencing project: providing services to taxonomists for standard genome sequencing and annotation.</title>
        <authorList>
            <consortium name="The Broad Institute Genomics Platform"/>
            <consortium name="The Broad Institute Genome Sequencing Center for Infectious Disease"/>
            <person name="Wu L."/>
            <person name="Ma J."/>
        </authorList>
    </citation>
    <scope>NUCLEOTIDE SEQUENCE [LARGE SCALE GENOMIC DNA]</scope>
    <source>
        <strain evidence="3">CGMCC 4.7139</strain>
    </source>
</reference>
<name>A0ABV9FZU7_9ACTN</name>
<sequence>MDSVVQYISEVLSSKFDIPADFITPTTDFETLDLDSLVLVELAVILNKEYGVEIGDDELKEAQTIANTAALVLQKGAGVAA</sequence>
<dbReference type="RefSeq" id="WP_381190837.1">
    <property type="nucleotide sequence ID" value="NZ_JBHSFE010000003.1"/>
</dbReference>
<accession>A0ABV9FZU7</accession>
<proteinExistence type="predicted"/>